<dbReference type="PANTHER" id="PTHR31111:SF136">
    <property type="entry name" value="F-BOX ASSOCIATED DOMAIN-CONTAINING PROTEIN"/>
    <property type="match status" value="1"/>
</dbReference>
<gene>
    <name evidence="1" type="ORF">BRADI_4g03260v3</name>
</gene>
<dbReference type="SUPFAM" id="SSF81383">
    <property type="entry name" value="F-box domain"/>
    <property type="match status" value="1"/>
</dbReference>
<reference evidence="1 2" key="1">
    <citation type="journal article" date="2010" name="Nature">
        <title>Genome sequencing and analysis of the model grass Brachypodium distachyon.</title>
        <authorList>
            <consortium name="International Brachypodium Initiative"/>
        </authorList>
    </citation>
    <scope>NUCLEOTIDE SEQUENCE [LARGE SCALE GENOMIC DNA]</scope>
    <source>
        <strain evidence="1 2">Bd21</strain>
    </source>
</reference>
<dbReference type="AlphaFoldDB" id="A0A0Q3L183"/>
<dbReference type="Gramene" id="KQJ86093">
    <property type="protein sequence ID" value="KQJ86093"/>
    <property type="gene ID" value="BRADI_4g03260v3"/>
</dbReference>
<name>A0A0Q3L183_BRADI</name>
<dbReference type="EMBL" id="CM000883">
    <property type="protein sequence ID" value="KQJ86093.1"/>
    <property type="molecule type" value="Genomic_DNA"/>
</dbReference>
<dbReference type="InParanoid" id="A0A0Q3L183"/>
<dbReference type="Proteomes" id="UP000008810">
    <property type="component" value="Chromosome 4"/>
</dbReference>
<dbReference type="OrthoDB" id="691863at2759"/>
<organism evidence="1">
    <name type="scientific">Brachypodium distachyon</name>
    <name type="common">Purple false brome</name>
    <name type="synonym">Trachynia distachya</name>
    <dbReference type="NCBI Taxonomy" id="15368"/>
    <lineage>
        <taxon>Eukaryota</taxon>
        <taxon>Viridiplantae</taxon>
        <taxon>Streptophyta</taxon>
        <taxon>Embryophyta</taxon>
        <taxon>Tracheophyta</taxon>
        <taxon>Spermatophyta</taxon>
        <taxon>Magnoliopsida</taxon>
        <taxon>Liliopsida</taxon>
        <taxon>Poales</taxon>
        <taxon>Poaceae</taxon>
        <taxon>BOP clade</taxon>
        <taxon>Pooideae</taxon>
        <taxon>Stipodae</taxon>
        <taxon>Brachypodieae</taxon>
        <taxon>Brachypodium</taxon>
    </lineage>
</organism>
<dbReference type="InterPro" id="IPR036047">
    <property type="entry name" value="F-box-like_dom_sf"/>
</dbReference>
<evidence type="ECO:0008006" key="4">
    <source>
        <dbReference type="Google" id="ProtNLM"/>
    </source>
</evidence>
<sequence length="426" mass="47251">MRAAAPASTTTTASLPEDIVTDILLLLPAKSLARFRCIGSRGFQQRHHGQIPPKLAFVPMAPEPCINHFPRCRGCPRLVCPRPCRGLVLLERRCLGYFSVCNLSTGGVLHLPLPPLVNIIDDDVHSAGIGFDASTGQYKVVNLRINCVGVARVNVITLTMDDASVPGATGVWRSPGPLADRSFLDDDWRSPFAGGAGDDRTDEWRYDESHGILSFSLADESFRRAPQSYFSTADLVSPSPEDYTANKLIYKRRRNEGPEFGSTSDDDEVIMPLGRALVELNGSLCMVRDVRRRRRNDVKGQRLFEIWKLQDCKAGSWSMDYSINSSSLAGQQEDIVEQQLTKPRLVVPICYIGTGSSRKMVLLTSAHKAHVYDPDTNALQTVADFCSEAVKEPCPELLRFVLYQQSLVHLDDMEHGLGEIKFVEVM</sequence>
<reference evidence="2" key="3">
    <citation type="submission" date="2018-08" db="UniProtKB">
        <authorList>
            <consortium name="EnsemblPlants"/>
        </authorList>
    </citation>
    <scope>IDENTIFICATION</scope>
    <source>
        <strain evidence="2">cv. Bd21</strain>
    </source>
</reference>
<dbReference type="EnsemblPlants" id="KQJ86093">
    <property type="protein sequence ID" value="KQJ86093"/>
    <property type="gene ID" value="BRADI_4g03260v3"/>
</dbReference>
<accession>A0A0Q3L183</accession>
<protein>
    <recommendedName>
        <fullName evidence="4">F-box domain-containing protein</fullName>
    </recommendedName>
</protein>
<evidence type="ECO:0000313" key="1">
    <source>
        <dbReference type="EMBL" id="KQJ86093.1"/>
    </source>
</evidence>
<proteinExistence type="predicted"/>
<reference evidence="1" key="2">
    <citation type="submission" date="2017-06" db="EMBL/GenBank/DDBJ databases">
        <title>WGS assembly of Brachypodium distachyon.</title>
        <authorList>
            <consortium name="The International Brachypodium Initiative"/>
            <person name="Lucas S."/>
            <person name="Harmon-Smith M."/>
            <person name="Lail K."/>
            <person name="Tice H."/>
            <person name="Grimwood J."/>
            <person name="Bruce D."/>
            <person name="Barry K."/>
            <person name="Shu S."/>
            <person name="Lindquist E."/>
            <person name="Wang M."/>
            <person name="Pitluck S."/>
            <person name="Vogel J.P."/>
            <person name="Garvin D.F."/>
            <person name="Mockler T.C."/>
            <person name="Schmutz J."/>
            <person name="Rokhsar D."/>
            <person name="Bevan M.W."/>
        </authorList>
    </citation>
    <scope>NUCLEOTIDE SEQUENCE</scope>
    <source>
        <strain evidence="1">Bd21</strain>
    </source>
</reference>
<keyword evidence="3" id="KW-1185">Reference proteome</keyword>
<evidence type="ECO:0000313" key="2">
    <source>
        <dbReference type="EnsemblPlants" id="KQJ86093"/>
    </source>
</evidence>
<evidence type="ECO:0000313" key="3">
    <source>
        <dbReference type="Proteomes" id="UP000008810"/>
    </source>
</evidence>
<dbReference type="ExpressionAtlas" id="A0A0Q3L183">
    <property type="expression patterns" value="baseline"/>
</dbReference>
<dbReference type="PANTHER" id="PTHR31111">
    <property type="entry name" value="BNAA05G37150D PROTEIN-RELATED"/>
    <property type="match status" value="1"/>
</dbReference>